<dbReference type="Pfam" id="PF17283">
    <property type="entry name" value="Zn_ribbon_SprT"/>
    <property type="match status" value="1"/>
</dbReference>
<evidence type="ECO:0000313" key="3">
    <source>
        <dbReference type="EMBL" id="CAH3126062.1"/>
    </source>
</evidence>
<sequence>MEVYTKKLVEERFLNMGIKFGWFDQPSLRGKIEKLIKLSQSNGDRDGIVTKTESVGLISNHGKEIEEEDNTPSVIMYSNDADDYSNYVNICDDALGNTSNVNQESSTDSQLCGKMYFSENNDLMSGTLEHSFERDSSGFDMTEQCIQEGLENANGTASLEGFKVENSCFYNNREEGNTESDANGNTNSNDDADDEFKNRNDNDDALDDDDNAERCDQPKDDYEDIIEAKSLMIVEEGCSSLLDNSLEVSNSCSRNLSRELIRSQSRDDCSYVSTENISLSDSPAKVSELSRLDETGSHCGSNEPCDNNSVHNGLSNTDVDNIEHNDDVDDKDVKCNNIEKRKTEMLNSVIDDEGQGALSIDLSRTTLRNGCSSFNNSSENNNRFYSPVEGVDHELSKLQESSSLNNTDSCSDSQEDNKDHTCLNKSNDDKRNDNDDRNLLDSEEMQVLAISSACDYDRKSDNDDDDDDDFDGESMGTINCSIEETSPVKASLSERLLNKYNPEKSESDDVDDFEQFLQNIRTPKQSGLFAKERKPESSLNMFIVDDDDDDDDDYNDIIEAQDDDVFCDPGFTPEPGEFFDDDKENEDCIELATPVAGNAPSKTSLTSLSRKAATHSTPNRPTFQTPSTDFSWRTPKTKPRNDSGLLSAKPSRPKSVLENILTPFSAEKDFKKNKEKLVRDLFELYNRTVFDNQLPSDFQISWNSRMRSTAGFCYYSRKGSLRMARIELADKVIDSAGKILLIYRLRDTLIHELCHAAAWMISGVKAGHGPVWKRWTLRANHVHQDLPPISRCHSYTIKAKYTYRCTKCGNTFGRHSKSVNLEKSRCAYCHSRLELVPPLKKDGTPQNRTPSRFAMFVKENYARIKSGHETFSHQDVMKALSTEFSKLST</sequence>
<feature type="compositionally biased region" description="Polar residues" evidence="1">
    <location>
        <begin position="400"/>
        <end position="412"/>
    </location>
</feature>
<dbReference type="AlphaFoldDB" id="A0AAU9WUE3"/>
<dbReference type="PANTHER" id="PTHR23099:SF0">
    <property type="entry name" value="GERM CELL NUCLEAR ACIDIC PROTEIN"/>
    <property type="match status" value="1"/>
</dbReference>
<proteinExistence type="predicted"/>
<accession>A0AAU9WUE3</accession>
<dbReference type="InterPro" id="IPR035240">
    <property type="entry name" value="SprT_Zn_ribbon"/>
</dbReference>
<dbReference type="SMART" id="SM00731">
    <property type="entry name" value="SprT"/>
    <property type="match status" value="1"/>
</dbReference>
<dbReference type="GO" id="GO:0006974">
    <property type="term" value="P:DNA damage response"/>
    <property type="evidence" value="ECO:0007669"/>
    <property type="project" value="UniProtKB-ARBA"/>
</dbReference>
<feature type="compositionally biased region" description="Basic and acidic residues" evidence="1">
    <location>
        <begin position="415"/>
        <end position="440"/>
    </location>
</feature>
<feature type="region of interest" description="Disordered" evidence="1">
    <location>
        <begin position="400"/>
        <end position="479"/>
    </location>
</feature>
<feature type="compositionally biased region" description="Acidic residues" evidence="1">
    <location>
        <begin position="462"/>
        <end position="472"/>
    </location>
</feature>
<protein>
    <recommendedName>
        <fullName evidence="2">SprT-like domain-containing protein</fullName>
    </recommendedName>
</protein>
<evidence type="ECO:0000256" key="1">
    <source>
        <dbReference type="SAM" id="MobiDB-lite"/>
    </source>
</evidence>
<dbReference type="InterPro" id="IPR006640">
    <property type="entry name" value="SprT-like_domain"/>
</dbReference>
<gene>
    <name evidence="3" type="ORF">PMEA_00011899</name>
</gene>
<organism evidence="3 4">
    <name type="scientific">Pocillopora meandrina</name>
    <dbReference type="NCBI Taxonomy" id="46732"/>
    <lineage>
        <taxon>Eukaryota</taxon>
        <taxon>Metazoa</taxon>
        <taxon>Cnidaria</taxon>
        <taxon>Anthozoa</taxon>
        <taxon>Hexacorallia</taxon>
        <taxon>Scleractinia</taxon>
        <taxon>Astrocoeniina</taxon>
        <taxon>Pocilloporidae</taxon>
        <taxon>Pocillopora</taxon>
    </lineage>
</organism>
<feature type="compositionally biased region" description="Polar residues" evidence="1">
    <location>
        <begin position="600"/>
        <end position="631"/>
    </location>
</feature>
<reference evidence="3 4" key="1">
    <citation type="submission" date="2022-05" db="EMBL/GenBank/DDBJ databases">
        <authorList>
            <consortium name="Genoscope - CEA"/>
            <person name="William W."/>
        </authorList>
    </citation>
    <scope>NUCLEOTIDE SEQUENCE [LARGE SCALE GENOMIC DNA]</scope>
</reference>
<dbReference type="GO" id="GO:0005634">
    <property type="term" value="C:nucleus"/>
    <property type="evidence" value="ECO:0007669"/>
    <property type="project" value="TreeGrafter"/>
</dbReference>
<keyword evidence="4" id="KW-1185">Reference proteome</keyword>
<name>A0AAU9WUE3_9CNID</name>
<comment type="caution">
    <text evidence="3">The sequence shown here is derived from an EMBL/GenBank/DDBJ whole genome shotgun (WGS) entry which is preliminary data.</text>
</comment>
<evidence type="ECO:0000259" key="2">
    <source>
        <dbReference type="SMART" id="SM00731"/>
    </source>
</evidence>
<feature type="region of interest" description="Disordered" evidence="1">
    <location>
        <begin position="173"/>
        <end position="220"/>
    </location>
</feature>
<dbReference type="PANTHER" id="PTHR23099">
    <property type="entry name" value="TRANSCRIPTIONAL REGULATOR"/>
    <property type="match status" value="1"/>
</dbReference>
<dbReference type="Proteomes" id="UP001159428">
    <property type="component" value="Unassembled WGS sequence"/>
</dbReference>
<dbReference type="Pfam" id="PF10263">
    <property type="entry name" value="SprT-like"/>
    <property type="match status" value="1"/>
</dbReference>
<dbReference type="EMBL" id="CALNXJ010000021">
    <property type="protein sequence ID" value="CAH3126062.1"/>
    <property type="molecule type" value="Genomic_DNA"/>
</dbReference>
<feature type="compositionally biased region" description="Polar residues" evidence="1">
    <location>
        <begin position="179"/>
        <end position="189"/>
    </location>
</feature>
<feature type="region of interest" description="Disordered" evidence="1">
    <location>
        <begin position="599"/>
        <end position="650"/>
    </location>
</feature>
<evidence type="ECO:0000313" key="4">
    <source>
        <dbReference type="Proteomes" id="UP001159428"/>
    </source>
</evidence>
<feature type="domain" description="SprT-like" evidence="2">
    <location>
        <begin position="675"/>
        <end position="836"/>
    </location>
</feature>